<protein>
    <recommendedName>
        <fullName evidence="4">MARVEL domain-containing protein</fullName>
    </recommendedName>
</protein>
<keyword evidence="1" id="KW-0812">Transmembrane</keyword>
<dbReference type="RefSeq" id="XP_003026057.1">
    <property type="nucleotide sequence ID" value="XM_003026011.1"/>
</dbReference>
<dbReference type="OrthoDB" id="2560085at2759"/>
<keyword evidence="3" id="KW-1185">Reference proteome</keyword>
<feature type="transmembrane region" description="Helical" evidence="1">
    <location>
        <begin position="90"/>
        <end position="110"/>
    </location>
</feature>
<dbReference type="KEGG" id="scm:SCHCO_02642462"/>
<reference evidence="2 3" key="1">
    <citation type="journal article" date="2010" name="Nat. Biotechnol.">
        <title>Genome sequence of the model mushroom Schizophyllum commune.</title>
        <authorList>
            <person name="Ohm R.A."/>
            <person name="de Jong J.F."/>
            <person name="Lugones L.G."/>
            <person name="Aerts A."/>
            <person name="Kothe E."/>
            <person name="Stajich J.E."/>
            <person name="de Vries R.P."/>
            <person name="Record E."/>
            <person name="Levasseur A."/>
            <person name="Baker S.E."/>
            <person name="Bartholomew K.A."/>
            <person name="Coutinho P.M."/>
            <person name="Erdmann S."/>
            <person name="Fowler T.J."/>
            <person name="Gathman A.C."/>
            <person name="Lombard V."/>
            <person name="Henrissat B."/>
            <person name="Knabe N."/>
            <person name="Kuees U."/>
            <person name="Lilly W.W."/>
            <person name="Lindquist E."/>
            <person name="Lucas S."/>
            <person name="Magnuson J.K."/>
            <person name="Piumi F."/>
            <person name="Raudaskoski M."/>
            <person name="Salamov A."/>
            <person name="Schmutz J."/>
            <person name="Schwarze F.W.M.R."/>
            <person name="vanKuyk P.A."/>
            <person name="Horton J.S."/>
            <person name="Grigoriev I.V."/>
            <person name="Woesten H.A.B."/>
        </authorList>
    </citation>
    <scope>NUCLEOTIDE SEQUENCE [LARGE SCALE GENOMIC DNA]</scope>
    <source>
        <strain evidence="3">H4-8 / FGSC 9210</strain>
    </source>
</reference>
<keyword evidence="1" id="KW-1133">Transmembrane helix</keyword>
<organism evidence="3">
    <name type="scientific">Schizophyllum commune (strain H4-8 / FGSC 9210)</name>
    <name type="common">Split gill fungus</name>
    <dbReference type="NCBI Taxonomy" id="578458"/>
    <lineage>
        <taxon>Eukaryota</taxon>
        <taxon>Fungi</taxon>
        <taxon>Dikarya</taxon>
        <taxon>Basidiomycota</taxon>
        <taxon>Agaricomycotina</taxon>
        <taxon>Agaricomycetes</taxon>
        <taxon>Agaricomycetidae</taxon>
        <taxon>Agaricales</taxon>
        <taxon>Schizophyllaceae</taxon>
        <taxon>Schizophyllum</taxon>
    </lineage>
</organism>
<dbReference type="EMBL" id="GL377319">
    <property type="protein sequence ID" value="EFI91154.1"/>
    <property type="molecule type" value="Genomic_DNA"/>
</dbReference>
<dbReference type="Proteomes" id="UP000007431">
    <property type="component" value="Unassembled WGS sequence"/>
</dbReference>
<accession>D8QLR4</accession>
<feature type="transmembrane region" description="Helical" evidence="1">
    <location>
        <begin position="137"/>
        <end position="163"/>
    </location>
</feature>
<keyword evidence="1" id="KW-0472">Membrane</keyword>
<dbReference type="STRING" id="578458.D8QLR4"/>
<evidence type="ECO:0000313" key="2">
    <source>
        <dbReference type="EMBL" id="EFI91154.1"/>
    </source>
</evidence>
<dbReference type="GeneID" id="9588890"/>
<proteinExistence type="predicted"/>
<dbReference type="AlphaFoldDB" id="D8QLR4"/>
<evidence type="ECO:0000313" key="3">
    <source>
        <dbReference type="Proteomes" id="UP000007431"/>
    </source>
</evidence>
<dbReference type="HOGENOM" id="CLU_1455205_0_0_1"/>
<evidence type="ECO:0000256" key="1">
    <source>
        <dbReference type="SAM" id="Phobius"/>
    </source>
</evidence>
<feature type="transmembrane region" description="Helical" evidence="1">
    <location>
        <begin position="58"/>
        <end position="78"/>
    </location>
</feature>
<feature type="transmembrane region" description="Helical" evidence="1">
    <location>
        <begin position="12"/>
        <end position="38"/>
    </location>
</feature>
<evidence type="ECO:0008006" key="4">
    <source>
        <dbReference type="Google" id="ProtNLM"/>
    </source>
</evidence>
<dbReference type="VEuPathDB" id="FungiDB:SCHCODRAFT_02642462"/>
<dbReference type="InParanoid" id="D8QLR4"/>
<gene>
    <name evidence="2" type="ORF">SCHCODRAFT_258961</name>
</gene>
<name>D8QLR4_SCHCM</name>
<sequence length="186" mass="21277">MAEVVSIPLALPLLLAMFFTWSFGIITFGMCINSYRGLNGTLKKDGADVGDVFSTDGVITAVSGLTFCLTWLVLFMMYASPMRVVRSFKVLAGIYWFLTLFLFATLIPYTQYIRKDRPQWYDGRNEEWPKAYKDYDYLVWISIFGWIGWFFTFITACLLPAAASASQGYYTRRAYEEKAKAQPTQA</sequence>